<protein>
    <submittedName>
        <fullName evidence="2">Uncharacterized protein</fullName>
    </submittedName>
</protein>
<comment type="caution">
    <text evidence="2">The sequence shown here is derived from an EMBL/GenBank/DDBJ whole genome shotgun (WGS) entry which is preliminary data.</text>
</comment>
<evidence type="ECO:0000313" key="2">
    <source>
        <dbReference type="EMBL" id="RLQ84038.1"/>
    </source>
</evidence>
<reference evidence="2 3" key="1">
    <citation type="submission" date="2018-10" db="EMBL/GenBank/DDBJ databases">
        <authorList>
            <person name="Li J."/>
        </authorList>
    </citation>
    <scope>NUCLEOTIDE SEQUENCE [LARGE SCALE GENOMIC DNA]</scope>
    <source>
        <strain evidence="2 3">ZD1-4</strain>
    </source>
</reference>
<keyword evidence="3" id="KW-1185">Reference proteome</keyword>
<dbReference type="AlphaFoldDB" id="A0A3L7J0N2"/>
<feature type="region of interest" description="Disordered" evidence="1">
    <location>
        <begin position="190"/>
        <end position="222"/>
    </location>
</feature>
<feature type="region of interest" description="Disordered" evidence="1">
    <location>
        <begin position="1"/>
        <end position="34"/>
    </location>
</feature>
<name>A0A3L7J0N2_9MICO</name>
<dbReference type="EMBL" id="RCWJ01000002">
    <property type="protein sequence ID" value="RLQ84038.1"/>
    <property type="molecule type" value="Genomic_DNA"/>
</dbReference>
<proteinExistence type="predicted"/>
<dbReference type="RefSeq" id="WP_121659082.1">
    <property type="nucleotide sequence ID" value="NZ_BMEK01000002.1"/>
</dbReference>
<feature type="region of interest" description="Disordered" evidence="1">
    <location>
        <begin position="148"/>
        <end position="170"/>
    </location>
</feature>
<feature type="compositionally biased region" description="Low complexity" evidence="1">
    <location>
        <begin position="191"/>
        <end position="204"/>
    </location>
</feature>
<evidence type="ECO:0000313" key="3">
    <source>
        <dbReference type="Proteomes" id="UP000282460"/>
    </source>
</evidence>
<accession>A0A3L7J0N2</accession>
<gene>
    <name evidence="2" type="ORF">D9V28_07275</name>
</gene>
<feature type="compositionally biased region" description="Low complexity" evidence="1">
    <location>
        <begin position="1"/>
        <end position="11"/>
    </location>
</feature>
<feature type="compositionally biased region" description="Low complexity" evidence="1">
    <location>
        <begin position="154"/>
        <end position="163"/>
    </location>
</feature>
<sequence>MTQTSTGADDTSTTDRVRGAGSHVASTAADGASNVKQEVGAQAKNLFGEVRSQLSGQVTTQQERAASGVRTVSDQLRTMADSSETPGMASNLVSQAASRVEGVAGWLEDRDPAGLLDDVKRFARQRPGVFIAIAAGAGIVVGRLAKSLTGGDDSTSTSSSSTSNGYAAPTQTFDSTAADLGYVAPPAYADTTTTVTEPGYTTDTGYVEPVTTGGYTESGDLR</sequence>
<dbReference type="OrthoDB" id="4578793at2"/>
<evidence type="ECO:0000256" key="1">
    <source>
        <dbReference type="SAM" id="MobiDB-lite"/>
    </source>
</evidence>
<dbReference type="Proteomes" id="UP000282460">
    <property type="component" value="Unassembled WGS sequence"/>
</dbReference>
<organism evidence="2 3">
    <name type="scientific">Mycetocola zhadangensis</name>
    <dbReference type="NCBI Taxonomy" id="1164595"/>
    <lineage>
        <taxon>Bacteria</taxon>
        <taxon>Bacillati</taxon>
        <taxon>Actinomycetota</taxon>
        <taxon>Actinomycetes</taxon>
        <taxon>Micrococcales</taxon>
        <taxon>Microbacteriaceae</taxon>
        <taxon>Mycetocola</taxon>
    </lineage>
</organism>